<organism evidence="1 2">
    <name type="scientific">Litomosoides sigmodontis</name>
    <name type="common">Filarial nematode worm</name>
    <dbReference type="NCBI Taxonomy" id="42156"/>
    <lineage>
        <taxon>Eukaryota</taxon>
        <taxon>Metazoa</taxon>
        <taxon>Ecdysozoa</taxon>
        <taxon>Nematoda</taxon>
        <taxon>Chromadorea</taxon>
        <taxon>Rhabditida</taxon>
        <taxon>Spirurina</taxon>
        <taxon>Spiruromorpha</taxon>
        <taxon>Filarioidea</taxon>
        <taxon>Onchocercidae</taxon>
        <taxon>Litomosoides</taxon>
    </lineage>
</organism>
<evidence type="ECO:0000313" key="1">
    <source>
        <dbReference type="EMBL" id="VDK88311.1"/>
    </source>
</evidence>
<accession>A0A3P6VD33</accession>
<dbReference type="Proteomes" id="UP000277928">
    <property type="component" value="Unassembled WGS sequence"/>
</dbReference>
<gene>
    <name evidence="1" type="ORF">NLS_LOCUS8605</name>
</gene>
<evidence type="ECO:0000313" key="2">
    <source>
        <dbReference type="Proteomes" id="UP000277928"/>
    </source>
</evidence>
<dbReference type="EMBL" id="UYRX01001124">
    <property type="protein sequence ID" value="VDK88311.1"/>
    <property type="molecule type" value="Genomic_DNA"/>
</dbReference>
<reference evidence="1 2" key="1">
    <citation type="submission" date="2018-08" db="EMBL/GenBank/DDBJ databases">
        <authorList>
            <person name="Laetsch R D."/>
            <person name="Stevens L."/>
            <person name="Kumar S."/>
            <person name="Blaxter L. M."/>
        </authorList>
    </citation>
    <scope>NUCLEOTIDE SEQUENCE [LARGE SCALE GENOMIC DNA]</scope>
</reference>
<protein>
    <submittedName>
        <fullName evidence="1">Uncharacterized protein</fullName>
    </submittedName>
</protein>
<dbReference type="OrthoDB" id="5920525at2759"/>
<dbReference type="OMA" id="HTHYHIT"/>
<dbReference type="STRING" id="42156.A0A3P6VD33"/>
<name>A0A3P6VD33_LITSI</name>
<sequence>MELLPAERSCACFRWLKHVGSEPTEDGIEWYPFGVISSPFLLSATLNYHVENYGSELSLEVRKNLHVANVILPARSAKEAMEICEDVKTIFKDAAMNIRGLLSNDEEFNKQIPEKDRAEISQVKGVLGIKWNAYQDTIQVTMKP</sequence>
<dbReference type="AlphaFoldDB" id="A0A3P6VD33"/>
<proteinExistence type="predicted"/>
<keyword evidence="2" id="KW-1185">Reference proteome</keyword>